<dbReference type="EMBL" id="CAJVPP010000078">
    <property type="protein sequence ID" value="CAG8440311.1"/>
    <property type="molecule type" value="Genomic_DNA"/>
</dbReference>
<comment type="caution">
    <text evidence="3">The sequence shown here is derived from an EMBL/GenBank/DDBJ whole genome shotgun (WGS) entry which is preliminary data.</text>
</comment>
<dbReference type="InterPro" id="IPR018253">
    <property type="entry name" value="DnaJ_domain_CS"/>
</dbReference>
<dbReference type="InterPro" id="IPR008971">
    <property type="entry name" value="HSP40/DnaJ_pept-bd"/>
</dbReference>
<dbReference type="PROSITE" id="PS50076">
    <property type="entry name" value="DNAJ_2"/>
    <property type="match status" value="1"/>
</dbReference>
<dbReference type="Pfam" id="PF00226">
    <property type="entry name" value="DnaJ"/>
    <property type="match status" value="1"/>
</dbReference>
<dbReference type="SUPFAM" id="SSF46565">
    <property type="entry name" value="Chaperone J-domain"/>
    <property type="match status" value="1"/>
</dbReference>
<accession>A0A9N8V2J3</accession>
<evidence type="ECO:0000259" key="2">
    <source>
        <dbReference type="PROSITE" id="PS50076"/>
    </source>
</evidence>
<evidence type="ECO:0000313" key="4">
    <source>
        <dbReference type="Proteomes" id="UP000789375"/>
    </source>
</evidence>
<gene>
    <name evidence="3" type="ORF">FMOSSE_LOCUS757</name>
</gene>
<sequence length="357" mass="39048">MGKDYYKILGVDKGVDDEALKKAYRKLALKWHPDRHQGDKDKESAEIKFKEISEAFEVLSDKNKRQIYDMYGEEGLKGGAPPPDAGAGFAGGFPAGFNFPGGGGTTFTFSSSDGRGFNPSDPNTIFSQFFKGFGDTDDDFTSAFPGGFRGFGSKSKMSSGFGDFGDFGSDIFNRQRGSDGVSEVKHSLPLSLEEIYKGTTKKLKVKRKLIDSASGKVVQTDKVLEITVRPGMKAGSKFRFPNSGDELPNGETQDVVVTLEEKPHPVYTRDGDNLHITLQISLLEALVGFKKTIQTLDGRNLVITNTSVISPGQEQRFAKEGMPTKDPIKKGDLVVKYNVLFPAKLSEAQKSQLQNIL</sequence>
<protein>
    <submittedName>
        <fullName evidence="3">7522_t:CDS:1</fullName>
    </submittedName>
</protein>
<name>A0A9N8V2J3_FUNMO</name>
<dbReference type="Gene3D" id="2.60.260.20">
    <property type="entry name" value="Urease metallochaperone UreE, N-terminal domain"/>
    <property type="match status" value="2"/>
</dbReference>
<evidence type="ECO:0000313" key="3">
    <source>
        <dbReference type="EMBL" id="CAG8440311.1"/>
    </source>
</evidence>
<dbReference type="FunFam" id="2.60.260.20:FF:000013">
    <property type="entry name" value="DnaJ subfamily B member 11"/>
    <property type="match status" value="1"/>
</dbReference>
<dbReference type="InterPro" id="IPR002939">
    <property type="entry name" value="DnaJ_C"/>
</dbReference>
<dbReference type="CDD" id="cd06257">
    <property type="entry name" value="DnaJ"/>
    <property type="match status" value="1"/>
</dbReference>
<dbReference type="InterPro" id="IPR001623">
    <property type="entry name" value="DnaJ_domain"/>
</dbReference>
<dbReference type="PANTHER" id="PTHR24078:SF553">
    <property type="entry name" value="DNAJ HOMOLOG SUBFAMILY B MEMBER 5"/>
    <property type="match status" value="1"/>
</dbReference>
<dbReference type="GO" id="GO:0051087">
    <property type="term" value="F:protein-folding chaperone binding"/>
    <property type="evidence" value="ECO:0007669"/>
    <property type="project" value="TreeGrafter"/>
</dbReference>
<dbReference type="Pfam" id="PF01556">
    <property type="entry name" value="DnaJ_C"/>
    <property type="match status" value="1"/>
</dbReference>
<reference evidence="3" key="1">
    <citation type="submission" date="2021-06" db="EMBL/GenBank/DDBJ databases">
        <authorList>
            <person name="Kallberg Y."/>
            <person name="Tangrot J."/>
            <person name="Rosling A."/>
        </authorList>
    </citation>
    <scope>NUCLEOTIDE SEQUENCE</scope>
    <source>
        <strain evidence="3">87-6 pot B 2015</strain>
    </source>
</reference>
<dbReference type="GO" id="GO:0006457">
    <property type="term" value="P:protein folding"/>
    <property type="evidence" value="ECO:0007669"/>
    <property type="project" value="InterPro"/>
</dbReference>
<feature type="domain" description="J" evidence="2">
    <location>
        <begin position="4"/>
        <end position="72"/>
    </location>
</feature>
<dbReference type="InterPro" id="IPR051339">
    <property type="entry name" value="DnaJ_subfamily_B"/>
</dbReference>
<dbReference type="Proteomes" id="UP000789375">
    <property type="component" value="Unassembled WGS sequence"/>
</dbReference>
<dbReference type="FunFam" id="2.60.260.20:FF:000002">
    <property type="entry name" value="Dnaj homolog subfamily b member"/>
    <property type="match status" value="1"/>
</dbReference>
<dbReference type="AlphaFoldDB" id="A0A9N8V2J3"/>
<dbReference type="GO" id="GO:0005829">
    <property type="term" value="C:cytosol"/>
    <property type="evidence" value="ECO:0007669"/>
    <property type="project" value="TreeGrafter"/>
</dbReference>
<organism evidence="3 4">
    <name type="scientific">Funneliformis mosseae</name>
    <name type="common">Endomycorrhizal fungus</name>
    <name type="synonym">Glomus mosseae</name>
    <dbReference type="NCBI Taxonomy" id="27381"/>
    <lineage>
        <taxon>Eukaryota</taxon>
        <taxon>Fungi</taxon>
        <taxon>Fungi incertae sedis</taxon>
        <taxon>Mucoromycota</taxon>
        <taxon>Glomeromycotina</taxon>
        <taxon>Glomeromycetes</taxon>
        <taxon>Glomerales</taxon>
        <taxon>Glomeraceae</taxon>
        <taxon>Funneliformis</taxon>
    </lineage>
</organism>
<dbReference type="CDD" id="cd10747">
    <property type="entry name" value="DnaJ_C"/>
    <property type="match status" value="1"/>
</dbReference>
<evidence type="ECO:0000256" key="1">
    <source>
        <dbReference type="ARBA" id="ARBA00023186"/>
    </source>
</evidence>
<dbReference type="PANTHER" id="PTHR24078">
    <property type="entry name" value="DNAJ HOMOLOG SUBFAMILY C MEMBER"/>
    <property type="match status" value="1"/>
</dbReference>
<keyword evidence="4" id="KW-1185">Reference proteome</keyword>
<dbReference type="PRINTS" id="PR00625">
    <property type="entry name" value="JDOMAIN"/>
</dbReference>
<keyword evidence="1" id="KW-0143">Chaperone</keyword>
<dbReference type="Gene3D" id="1.10.287.110">
    <property type="entry name" value="DnaJ domain"/>
    <property type="match status" value="1"/>
</dbReference>
<dbReference type="InterPro" id="IPR036869">
    <property type="entry name" value="J_dom_sf"/>
</dbReference>
<dbReference type="SUPFAM" id="SSF49493">
    <property type="entry name" value="HSP40/DnaJ peptide-binding domain"/>
    <property type="match status" value="2"/>
</dbReference>
<dbReference type="GO" id="GO:0006413">
    <property type="term" value="P:translational initiation"/>
    <property type="evidence" value="ECO:0007669"/>
    <property type="project" value="TreeGrafter"/>
</dbReference>
<dbReference type="GO" id="GO:0051082">
    <property type="term" value="F:unfolded protein binding"/>
    <property type="evidence" value="ECO:0007669"/>
    <property type="project" value="InterPro"/>
</dbReference>
<proteinExistence type="predicted"/>
<dbReference type="PROSITE" id="PS00636">
    <property type="entry name" value="DNAJ_1"/>
    <property type="match status" value="1"/>
</dbReference>
<dbReference type="SMART" id="SM00271">
    <property type="entry name" value="DnaJ"/>
    <property type="match status" value="1"/>
</dbReference>